<dbReference type="AlphaFoldDB" id="A0A501PNF9"/>
<protein>
    <submittedName>
        <fullName evidence="3">TerB family tellurite resistance protein</fullName>
    </submittedName>
</protein>
<dbReference type="Proteomes" id="UP000319148">
    <property type="component" value="Unassembled WGS sequence"/>
</dbReference>
<organism evidence="3 4">
    <name type="scientific">Emcibacter nanhaiensis</name>
    <dbReference type="NCBI Taxonomy" id="1505037"/>
    <lineage>
        <taxon>Bacteria</taxon>
        <taxon>Pseudomonadati</taxon>
        <taxon>Pseudomonadota</taxon>
        <taxon>Alphaproteobacteria</taxon>
        <taxon>Emcibacterales</taxon>
        <taxon>Emcibacteraceae</taxon>
        <taxon>Emcibacter</taxon>
    </lineage>
</organism>
<sequence>MLAARMRNYFIKVCQVSLFAKLGELLSGDDGGSMSSLPPEKLAAAALMVEVALQDGDFSSSERDHILMLLERRLGVEREEAEDMLAEAEAQVDNSNQILNFTRRIKDHFDEKGREKILELLWEVVYADGEETAYESNLLRRITGLLYVPDKESGRIRRKVRERHQGR</sequence>
<reference evidence="4" key="1">
    <citation type="submission" date="2019-06" db="EMBL/GenBank/DDBJ databases">
        <title>The complete genome of Emcibacter congregatus ZYLT.</title>
        <authorList>
            <person name="Zhao Z."/>
        </authorList>
    </citation>
    <scope>NUCLEOTIDE SEQUENCE [LARGE SCALE GENOMIC DNA]</scope>
    <source>
        <strain evidence="4">MCCC 1A06723</strain>
    </source>
</reference>
<dbReference type="Pfam" id="PF05099">
    <property type="entry name" value="TerB"/>
    <property type="match status" value="1"/>
</dbReference>
<dbReference type="SUPFAM" id="SSF158682">
    <property type="entry name" value="TerB-like"/>
    <property type="match status" value="1"/>
</dbReference>
<feature type="domain" description="Co-chaperone DjlA N-terminal" evidence="2">
    <location>
        <begin position="42"/>
        <end position="157"/>
    </location>
</feature>
<accession>A0A501PNF9</accession>
<feature type="coiled-coil region" evidence="1">
    <location>
        <begin position="67"/>
        <end position="98"/>
    </location>
</feature>
<dbReference type="CDD" id="cd07313">
    <property type="entry name" value="terB_like_2"/>
    <property type="match status" value="1"/>
</dbReference>
<evidence type="ECO:0000256" key="1">
    <source>
        <dbReference type="SAM" id="Coils"/>
    </source>
</evidence>
<evidence type="ECO:0000313" key="3">
    <source>
        <dbReference type="EMBL" id="TPD61698.1"/>
    </source>
</evidence>
<proteinExistence type="predicted"/>
<evidence type="ECO:0000313" key="4">
    <source>
        <dbReference type="Proteomes" id="UP000319148"/>
    </source>
</evidence>
<dbReference type="Gene3D" id="1.10.3680.10">
    <property type="entry name" value="TerB-like"/>
    <property type="match status" value="1"/>
</dbReference>
<name>A0A501PNF9_9PROT</name>
<gene>
    <name evidence="3" type="ORF">FIV46_05660</name>
</gene>
<dbReference type="OrthoDB" id="5402150at2"/>
<dbReference type="EMBL" id="VFIY01000005">
    <property type="protein sequence ID" value="TPD61698.1"/>
    <property type="molecule type" value="Genomic_DNA"/>
</dbReference>
<evidence type="ECO:0000259" key="2">
    <source>
        <dbReference type="Pfam" id="PF05099"/>
    </source>
</evidence>
<comment type="caution">
    <text evidence="3">The sequence shown here is derived from an EMBL/GenBank/DDBJ whole genome shotgun (WGS) entry which is preliminary data.</text>
</comment>
<keyword evidence="4" id="KW-1185">Reference proteome</keyword>
<dbReference type="InterPro" id="IPR029024">
    <property type="entry name" value="TerB-like"/>
</dbReference>
<keyword evidence="1" id="KW-0175">Coiled coil</keyword>
<dbReference type="InterPro" id="IPR007791">
    <property type="entry name" value="DjlA_N"/>
</dbReference>